<dbReference type="HOGENOM" id="CLU_1249723_0_0_3"/>
<dbReference type="KEGG" id="pmg:P9301_01451"/>
<dbReference type="AlphaFoldDB" id="A3PAJ3"/>
<reference evidence="2 3" key="1">
    <citation type="journal article" date="2007" name="PLoS Genet.">
        <title>Patterns and implications of gene gain and loss in the evolution of Prochlorococcus.</title>
        <authorList>
            <person name="Kettler G.C."/>
            <person name="Martiny A.C."/>
            <person name="Huang K."/>
            <person name="Zucker J."/>
            <person name="Coleman M.L."/>
            <person name="Rodrigue S."/>
            <person name="Chen F."/>
            <person name="Lapidus A."/>
            <person name="Ferriera S."/>
            <person name="Johnson J."/>
            <person name="Steglich C."/>
            <person name="Church G.M."/>
            <person name="Richardson P."/>
            <person name="Chisholm S.W."/>
        </authorList>
    </citation>
    <scope>NUCLEOTIDE SEQUENCE [LARGE SCALE GENOMIC DNA]</scope>
    <source>
        <strain evidence="2 3">MIT 9301</strain>
    </source>
</reference>
<evidence type="ECO:0000313" key="2">
    <source>
        <dbReference type="EMBL" id="ABO16768.1"/>
    </source>
</evidence>
<feature type="chain" id="PRO_5002657497" evidence="1">
    <location>
        <begin position="21"/>
        <end position="221"/>
    </location>
</feature>
<name>A3PAJ3_PROM0</name>
<protein>
    <submittedName>
        <fullName evidence="2">Uncharacterized protein</fullName>
    </submittedName>
</protein>
<keyword evidence="1" id="KW-0732">Signal</keyword>
<accession>A3PAJ3</accession>
<proteinExistence type="predicted"/>
<gene>
    <name evidence="2" type="ordered locus">P9301_01451</name>
</gene>
<sequence length="221" mass="25823">MKRFLLISLFFGLMSHTANANDAVKFQLAEYKCLWQEGFFTLDVIENMMEKEKENDPEFGNLLISTYKGGTNQKEIEEQNKLIAKMGGCRNMIVTWINMSYPEKEATDFIMLLALDGWFGEEDEPIKDIPFREKSYFDSSDKKIYCKEPLPPMNTFEGSNPNALKVEELCSCMWNKFPEKSWERKVLIKLYKNNYQEGVLRQQNLFEKLSRNFGSCGGYQL</sequence>
<evidence type="ECO:0000313" key="3">
    <source>
        <dbReference type="Proteomes" id="UP000001430"/>
    </source>
</evidence>
<dbReference type="Proteomes" id="UP000001430">
    <property type="component" value="Chromosome"/>
</dbReference>
<dbReference type="STRING" id="167546.P9301_01451"/>
<organism evidence="2 3">
    <name type="scientific">Prochlorococcus marinus (strain MIT 9301)</name>
    <dbReference type="NCBI Taxonomy" id="167546"/>
    <lineage>
        <taxon>Bacteria</taxon>
        <taxon>Bacillati</taxon>
        <taxon>Cyanobacteriota</taxon>
        <taxon>Cyanophyceae</taxon>
        <taxon>Synechococcales</taxon>
        <taxon>Prochlorococcaceae</taxon>
        <taxon>Prochlorococcus</taxon>
    </lineage>
</organism>
<feature type="signal peptide" evidence="1">
    <location>
        <begin position="1"/>
        <end position="20"/>
    </location>
</feature>
<evidence type="ECO:0000256" key="1">
    <source>
        <dbReference type="SAM" id="SignalP"/>
    </source>
</evidence>
<dbReference type="EMBL" id="CP000576">
    <property type="protein sequence ID" value="ABO16768.1"/>
    <property type="molecule type" value="Genomic_DNA"/>
</dbReference>
<keyword evidence="3" id="KW-1185">Reference proteome</keyword>